<dbReference type="InterPro" id="IPR021410">
    <property type="entry name" value="FAF"/>
</dbReference>
<comment type="similarity">
    <text evidence="1">Belongs to the fantastic four family.</text>
</comment>
<dbReference type="PANTHER" id="PTHR33155">
    <property type="entry name" value="FANTASTIC FOUR-LIKE PROTEIN (DUF3049)"/>
    <property type="match status" value="1"/>
</dbReference>
<sequence length="347" mass="39826">MAAIMFHSLPSCIDSQLVESRLHNLRLPSPKPLTSHSVDLSFKTCFWESNIKPHFEQNLTKIETIKSNLNEDSWSSIQSLSKSNSSQGLKENTYVHPNVKLPWHKLSPKSLELCTENLGNETGCDISEYSIDLLSSTNLARDNLEKKEERKNSRQNLRGEMRTKNFPPPLKSMRGSESVRVKPHRENGRLVIELTKVPSSASCFQADRSNGRLRLSFWNDSEVQSHSKEDKSQECEEEFENEISGQKQDAEDEDEEEQEEVKDEEVVEENIIDNENEEVEEETHVNVCCVVNKSKGWNVGNEVIRMGNHQKYERGSRRKRCKEGGKHENNEMLVNWGEPLWLALATS</sequence>
<organism evidence="4 5">
    <name type="scientific">Trifolium pratense</name>
    <name type="common">Red clover</name>
    <dbReference type="NCBI Taxonomy" id="57577"/>
    <lineage>
        <taxon>Eukaryota</taxon>
        <taxon>Viridiplantae</taxon>
        <taxon>Streptophyta</taxon>
        <taxon>Embryophyta</taxon>
        <taxon>Tracheophyta</taxon>
        <taxon>Spermatophyta</taxon>
        <taxon>Magnoliopsida</taxon>
        <taxon>eudicotyledons</taxon>
        <taxon>Gunneridae</taxon>
        <taxon>Pentapetalae</taxon>
        <taxon>rosids</taxon>
        <taxon>fabids</taxon>
        <taxon>Fabales</taxon>
        <taxon>Fabaceae</taxon>
        <taxon>Papilionoideae</taxon>
        <taxon>50 kb inversion clade</taxon>
        <taxon>NPAAA clade</taxon>
        <taxon>Hologalegina</taxon>
        <taxon>IRL clade</taxon>
        <taxon>Trifolieae</taxon>
        <taxon>Trifolium</taxon>
    </lineage>
</organism>
<feature type="region of interest" description="Disordered" evidence="2">
    <location>
        <begin position="144"/>
        <end position="184"/>
    </location>
</feature>
<dbReference type="Proteomes" id="UP000236291">
    <property type="component" value="Unassembled WGS sequence"/>
</dbReference>
<dbReference type="STRING" id="57577.A0A2K3LC50"/>
<feature type="compositionally biased region" description="Basic and acidic residues" evidence="2">
    <location>
        <begin position="223"/>
        <end position="234"/>
    </location>
</feature>
<name>A0A2K3LC50_TRIPR</name>
<feature type="region of interest" description="Disordered" evidence="2">
    <location>
        <begin position="220"/>
        <end position="266"/>
    </location>
</feature>
<evidence type="ECO:0000313" key="4">
    <source>
        <dbReference type="EMBL" id="PNX76108.1"/>
    </source>
</evidence>
<dbReference type="Pfam" id="PF11250">
    <property type="entry name" value="FAF"/>
    <property type="match status" value="1"/>
</dbReference>
<feature type="compositionally biased region" description="Acidic residues" evidence="2">
    <location>
        <begin position="250"/>
        <end position="266"/>
    </location>
</feature>
<dbReference type="AlphaFoldDB" id="A0A2K3LC50"/>
<dbReference type="EMBL" id="ASHM01030124">
    <property type="protein sequence ID" value="PNX76108.1"/>
    <property type="molecule type" value="Genomic_DNA"/>
</dbReference>
<accession>A0A2K3LC50</accession>
<evidence type="ECO:0000256" key="1">
    <source>
        <dbReference type="ARBA" id="ARBA00008690"/>
    </source>
</evidence>
<gene>
    <name evidence="4" type="ORF">L195_g032053</name>
</gene>
<feature type="domain" description="FAF" evidence="3">
    <location>
        <begin position="165"/>
        <end position="217"/>
    </location>
</feature>
<evidence type="ECO:0000259" key="3">
    <source>
        <dbReference type="Pfam" id="PF11250"/>
    </source>
</evidence>
<proteinExistence type="inferred from homology"/>
<dbReference type="InterPro" id="IPR046431">
    <property type="entry name" value="FAF_dom"/>
</dbReference>
<dbReference type="PANTHER" id="PTHR33155:SF4">
    <property type="entry name" value="PROTEIN FANTASTIC FOUR 3"/>
    <property type="match status" value="1"/>
</dbReference>
<feature type="compositionally biased region" description="Basic and acidic residues" evidence="2">
    <location>
        <begin position="144"/>
        <end position="163"/>
    </location>
</feature>
<evidence type="ECO:0000313" key="5">
    <source>
        <dbReference type="Proteomes" id="UP000236291"/>
    </source>
</evidence>
<protein>
    <recommendedName>
        <fullName evidence="3">FAF domain-containing protein</fullName>
    </recommendedName>
</protein>
<evidence type="ECO:0000256" key="2">
    <source>
        <dbReference type="SAM" id="MobiDB-lite"/>
    </source>
</evidence>
<reference evidence="4 5" key="1">
    <citation type="journal article" date="2014" name="Am. J. Bot.">
        <title>Genome assembly and annotation for red clover (Trifolium pratense; Fabaceae).</title>
        <authorList>
            <person name="Istvanek J."/>
            <person name="Jaros M."/>
            <person name="Krenek A."/>
            <person name="Repkova J."/>
        </authorList>
    </citation>
    <scope>NUCLEOTIDE SEQUENCE [LARGE SCALE GENOMIC DNA]</scope>
    <source>
        <strain evidence="5">cv. Tatra</strain>
        <tissue evidence="4">Young leaves</tissue>
    </source>
</reference>
<reference evidence="4 5" key="2">
    <citation type="journal article" date="2017" name="Front. Plant Sci.">
        <title>Gene Classification and Mining of Molecular Markers Useful in Red Clover (Trifolium pratense) Breeding.</title>
        <authorList>
            <person name="Istvanek J."/>
            <person name="Dluhosova J."/>
            <person name="Dluhos P."/>
            <person name="Patkova L."/>
            <person name="Nedelnik J."/>
            <person name="Repkova J."/>
        </authorList>
    </citation>
    <scope>NUCLEOTIDE SEQUENCE [LARGE SCALE GENOMIC DNA]</scope>
    <source>
        <strain evidence="5">cv. Tatra</strain>
        <tissue evidence="4">Young leaves</tissue>
    </source>
</reference>
<comment type="caution">
    <text evidence="4">The sequence shown here is derived from an EMBL/GenBank/DDBJ whole genome shotgun (WGS) entry which is preliminary data.</text>
</comment>